<evidence type="ECO:0000313" key="8">
    <source>
        <dbReference type="Proteomes" id="UP000680365"/>
    </source>
</evidence>
<evidence type="ECO:0000259" key="6">
    <source>
        <dbReference type="Pfam" id="PF05198"/>
    </source>
</evidence>
<dbReference type="PANTHER" id="PTHR10938:SF0">
    <property type="entry name" value="TRANSLATION INITIATION FACTOR IF-3, MITOCHONDRIAL"/>
    <property type="match status" value="1"/>
</dbReference>
<dbReference type="SUPFAM" id="SSF55200">
    <property type="entry name" value="Translation initiation factor IF3, C-terminal domain"/>
    <property type="match status" value="1"/>
</dbReference>
<dbReference type="Pfam" id="PF00707">
    <property type="entry name" value="IF3_C"/>
    <property type="match status" value="1"/>
</dbReference>
<feature type="domain" description="Translation initiation factor 3 N-terminal" evidence="6">
    <location>
        <begin position="17"/>
        <end position="87"/>
    </location>
</feature>
<protein>
    <recommendedName>
        <fullName evidence="4">Translation initiation factor IF-3</fullName>
    </recommendedName>
</protein>
<dbReference type="InterPro" id="IPR036788">
    <property type="entry name" value="T_IF-3_C_sf"/>
</dbReference>
<comment type="caution">
    <text evidence="7">The sequence shown here is derived from an EMBL/GenBank/DDBJ whole genome shotgun (WGS) entry which is preliminary data.</text>
</comment>
<dbReference type="EMBL" id="JAEDAM010000001">
    <property type="protein sequence ID" value="MBS8121451.1"/>
    <property type="molecule type" value="Genomic_DNA"/>
</dbReference>
<dbReference type="GO" id="GO:0003743">
    <property type="term" value="F:translation initiation factor activity"/>
    <property type="evidence" value="ECO:0007669"/>
    <property type="project" value="UniProtKB-KW"/>
</dbReference>
<sequence length="181" mass="20851">MGFGSSNSKNYDKKLYTNEYIRGDKILLIDEEGVNLGIFSKRDALLKAEEEMKDLIQVGFDPKDKIVTAKIMEIGKYLYSKKKEDGEKKKSQKSKCMKEIKFSYNIGDNDLEMKISQAKKFLESGHTVKFLGQLKGRENIYADKLYSRLEYIMSLLIDISKGQGIKKEKRGYSMILFAKVK</sequence>
<dbReference type="Pfam" id="PF05198">
    <property type="entry name" value="IF3_N"/>
    <property type="match status" value="1"/>
</dbReference>
<evidence type="ECO:0000256" key="3">
    <source>
        <dbReference type="ARBA" id="ARBA00022917"/>
    </source>
</evidence>
<dbReference type="Gene3D" id="3.10.20.80">
    <property type="entry name" value="Translation initiation factor 3 (IF-3), N-terminal domain"/>
    <property type="match status" value="1"/>
</dbReference>
<reference evidence="7 8" key="1">
    <citation type="journal article" date="2021" name="Nat. Commun.">
        <title>Reductive evolution and unique predatory mode in the CPR bacterium Vampirococcus lugosii.</title>
        <authorList>
            <person name="Moreira D."/>
            <person name="Zivanovic Y."/>
            <person name="Lopez-Archilla A.I."/>
            <person name="Iniesto M."/>
            <person name="Lopez-Garcia P."/>
        </authorList>
    </citation>
    <scope>NUCLEOTIDE SEQUENCE [LARGE SCALE GENOMIC DNA]</scope>
    <source>
        <strain evidence="7">Chiprana</strain>
    </source>
</reference>
<dbReference type="InterPro" id="IPR001288">
    <property type="entry name" value="Translation_initiation_fac_3"/>
</dbReference>
<dbReference type="InterPro" id="IPR019815">
    <property type="entry name" value="Translation_initiation_fac_3_C"/>
</dbReference>
<dbReference type="RefSeq" id="WP_213347980.1">
    <property type="nucleotide sequence ID" value="NZ_JAEDAM010000001.1"/>
</dbReference>
<dbReference type="PANTHER" id="PTHR10938">
    <property type="entry name" value="TRANSLATION INITIATION FACTOR IF-3"/>
    <property type="match status" value="1"/>
</dbReference>
<dbReference type="Proteomes" id="UP000680365">
    <property type="component" value="Unassembled WGS sequence"/>
</dbReference>
<keyword evidence="8" id="KW-1185">Reference proteome</keyword>
<dbReference type="SUPFAM" id="SSF54364">
    <property type="entry name" value="Translation initiation factor IF3, N-terminal domain"/>
    <property type="match status" value="1"/>
</dbReference>
<dbReference type="NCBIfam" id="TIGR00168">
    <property type="entry name" value="infC"/>
    <property type="match status" value="1"/>
</dbReference>
<evidence type="ECO:0000256" key="1">
    <source>
        <dbReference type="ARBA" id="ARBA00005439"/>
    </source>
</evidence>
<name>A0ABS5QJH9_9BACT</name>
<evidence type="ECO:0000313" key="7">
    <source>
        <dbReference type="EMBL" id="MBS8121451.1"/>
    </source>
</evidence>
<evidence type="ECO:0000256" key="4">
    <source>
        <dbReference type="NCBIfam" id="TIGR00168"/>
    </source>
</evidence>
<keyword evidence="3" id="KW-0648">Protein biosynthesis</keyword>
<dbReference type="Gene3D" id="3.30.110.10">
    <property type="entry name" value="Translation initiation factor 3 (IF-3), C-terminal domain"/>
    <property type="match status" value="1"/>
</dbReference>
<gene>
    <name evidence="7" type="ORF">VAMP_2n348</name>
</gene>
<evidence type="ECO:0000256" key="2">
    <source>
        <dbReference type="ARBA" id="ARBA00022540"/>
    </source>
</evidence>
<keyword evidence="2 7" id="KW-0396">Initiation factor</keyword>
<dbReference type="InterPro" id="IPR019814">
    <property type="entry name" value="Translation_initiation_fac_3_N"/>
</dbReference>
<dbReference type="InterPro" id="IPR036787">
    <property type="entry name" value="T_IF-3_N_sf"/>
</dbReference>
<evidence type="ECO:0000259" key="5">
    <source>
        <dbReference type="Pfam" id="PF00707"/>
    </source>
</evidence>
<feature type="domain" description="Translation initiation factor 3 C-terminal" evidence="5">
    <location>
        <begin position="97"/>
        <end position="176"/>
    </location>
</feature>
<organism evidence="7 8">
    <name type="scientific">Candidatus Vampirococcus lugosii</name>
    <dbReference type="NCBI Taxonomy" id="2789015"/>
    <lineage>
        <taxon>Bacteria</taxon>
        <taxon>Candidatus Absconditibacteriota</taxon>
        <taxon>Vampirococcus</taxon>
    </lineage>
</organism>
<comment type="similarity">
    <text evidence="1">Belongs to the IF-3 family.</text>
</comment>
<proteinExistence type="inferred from homology"/>
<accession>A0ABS5QJH9</accession>